<feature type="compositionally biased region" description="Low complexity" evidence="2">
    <location>
        <begin position="459"/>
        <end position="470"/>
    </location>
</feature>
<protein>
    <submittedName>
        <fullName evidence="3">Uncharacterized protein</fullName>
    </submittedName>
</protein>
<dbReference type="EMBL" id="JAWDGP010001889">
    <property type="protein sequence ID" value="KAK3787187.1"/>
    <property type="molecule type" value="Genomic_DNA"/>
</dbReference>
<dbReference type="AlphaFoldDB" id="A0AAE1DYB5"/>
<evidence type="ECO:0000313" key="4">
    <source>
        <dbReference type="Proteomes" id="UP001283361"/>
    </source>
</evidence>
<feature type="coiled-coil region" evidence="1">
    <location>
        <begin position="244"/>
        <end position="431"/>
    </location>
</feature>
<evidence type="ECO:0000256" key="2">
    <source>
        <dbReference type="SAM" id="MobiDB-lite"/>
    </source>
</evidence>
<dbReference type="Proteomes" id="UP001283361">
    <property type="component" value="Unassembled WGS sequence"/>
</dbReference>
<evidence type="ECO:0000313" key="3">
    <source>
        <dbReference type="EMBL" id="KAK3787187.1"/>
    </source>
</evidence>
<dbReference type="InterPro" id="IPR038926">
    <property type="entry name" value="CEP55"/>
</dbReference>
<feature type="region of interest" description="Disordered" evidence="2">
    <location>
        <begin position="1"/>
        <end position="23"/>
    </location>
</feature>
<feature type="region of interest" description="Disordered" evidence="2">
    <location>
        <begin position="542"/>
        <end position="572"/>
    </location>
</feature>
<sequence>MSSISTTQLASMGFKEGEHSSLEAERDKYRQGYSNMTVIVKELQQQLAQYKVRCAGVDTLAVILKEAKQESVTLARQKKALETAIANLQNRLSTNNLSASVNIEETDLYVPGTSKQTLDNLARENARLRSLLKNAEHQSGKKALDETQELRTLVEGLESDKNQLQAQLQEVEGIKLNMVRQYEETIAFLKKDTAEERERMMKCLEKCKEESNLLKNSDKDSSSARYGDKRSVECQTLGMQLDVVNNLKQSLKHLAEQCKDLDEDLDNLRVTDMGAKFADQASFGEEVLKAKEEAYQQLQEKLQEITLMNQRWQIHSDAKERQHIANVSEFKNEIEAWKQEAELNRAENMRLMQIVEELQTTLNQLRQKPHIDPSMIEILKQQIQVCTEDFNNERKDHEQALNKKKQLQAEIEELKLENGKLKQELEHINLRRLSSSSQHLESRNMPDRRSWHPGQFPAQQQQQQQQPQQQYSSVQARGEDPEDISQLPPVLFPNSGAMMRTNSPLSHVRRAKSDSPLSCECEASPSGLYIPGGIPQYMSHSQFDQGDSHAKHGQTVKRGGLTSMPPLERRKSDIDVLKNKGVMACPKCSKEFPEDQTEMLLGHIDECKD</sequence>
<gene>
    <name evidence="3" type="ORF">RRG08_009398</name>
</gene>
<feature type="coiled-coil region" evidence="1">
    <location>
        <begin position="33"/>
        <end position="91"/>
    </location>
</feature>
<dbReference type="PANTHER" id="PTHR31838:SF1">
    <property type="entry name" value="CENTROSOMAL PROTEIN OF 55 KDA"/>
    <property type="match status" value="1"/>
</dbReference>
<dbReference type="GO" id="GO:0051896">
    <property type="term" value="P:regulation of phosphatidylinositol 3-kinase/protein kinase B signal transduction"/>
    <property type="evidence" value="ECO:0007669"/>
    <property type="project" value="InterPro"/>
</dbReference>
<comment type="caution">
    <text evidence="3">The sequence shown here is derived from an EMBL/GenBank/DDBJ whole genome shotgun (WGS) entry which is preliminary data.</text>
</comment>
<evidence type="ECO:0000256" key="1">
    <source>
        <dbReference type="SAM" id="Coils"/>
    </source>
</evidence>
<organism evidence="3 4">
    <name type="scientific">Elysia crispata</name>
    <name type="common">lettuce slug</name>
    <dbReference type="NCBI Taxonomy" id="231223"/>
    <lineage>
        <taxon>Eukaryota</taxon>
        <taxon>Metazoa</taxon>
        <taxon>Spiralia</taxon>
        <taxon>Lophotrochozoa</taxon>
        <taxon>Mollusca</taxon>
        <taxon>Gastropoda</taxon>
        <taxon>Heterobranchia</taxon>
        <taxon>Euthyneura</taxon>
        <taxon>Panpulmonata</taxon>
        <taxon>Sacoglossa</taxon>
        <taxon>Placobranchoidea</taxon>
        <taxon>Plakobranchidae</taxon>
        <taxon>Elysia</taxon>
    </lineage>
</organism>
<proteinExistence type="predicted"/>
<keyword evidence="1" id="KW-0175">Coiled coil</keyword>
<keyword evidence="4" id="KW-1185">Reference proteome</keyword>
<accession>A0AAE1DYB5</accession>
<feature type="coiled-coil region" evidence="1">
    <location>
        <begin position="118"/>
        <end position="199"/>
    </location>
</feature>
<dbReference type="GO" id="GO:0000281">
    <property type="term" value="P:mitotic cytokinesis"/>
    <property type="evidence" value="ECO:0007669"/>
    <property type="project" value="InterPro"/>
</dbReference>
<name>A0AAE1DYB5_9GAST</name>
<dbReference type="Gene3D" id="1.20.5.990">
    <property type="entry name" value="Nemo cc2-lz domain - 1d5 darpin complex"/>
    <property type="match status" value="1"/>
</dbReference>
<feature type="compositionally biased region" description="Basic and acidic residues" evidence="2">
    <location>
        <begin position="440"/>
        <end position="450"/>
    </location>
</feature>
<dbReference type="PANTHER" id="PTHR31838">
    <property type="entry name" value="CENTROSOMAL PROTEIN OF 55 KDA"/>
    <property type="match status" value="1"/>
</dbReference>
<feature type="compositionally biased region" description="Polar residues" evidence="2">
    <location>
        <begin position="1"/>
        <end position="10"/>
    </location>
</feature>
<feature type="region of interest" description="Disordered" evidence="2">
    <location>
        <begin position="436"/>
        <end position="516"/>
    </location>
</feature>
<reference evidence="3" key="1">
    <citation type="journal article" date="2023" name="G3 (Bethesda)">
        <title>A reference genome for the long-term kleptoplast-retaining sea slug Elysia crispata morphotype clarki.</title>
        <authorList>
            <person name="Eastman K.E."/>
            <person name="Pendleton A.L."/>
            <person name="Shaikh M.A."/>
            <person name="Suttiyut T."/>
            <person name="Ogas R."/>
            <person name="Tomko P."/>
            <person name="Gavelis G."/>
            <person name="Widhalm J.R."/>
            <person name="Wisecaver J.H."/>
        </authorList>
    </citation>
    <scope>NUCLEOTIDE SEQUENCE</scope>
    <source>
        <strain evidence="3">ECLA1</strain>
    </source>
</reference>